<dbReference type="GO" id="GO:0016020">
    <property type="term" value="C:membrane"/>
    <property type="evidence" value="ECO:0007669"/>
    <property type="project" value="UniProtKB-SubCell"/>
</dbReference>
<keyword evidence="2 6" id="KW-0812">Transmembrane</keyword>
<dbReference type="InterPro" id="IPR052337">
    <property type="entry name" value="SAT4-like"/>
</dbReference>
<dbReference type="EMBL" id="ML994623">
    <property type="protein sequence ID" value="KAF2188699.1"/>
    <property type="molecule type" value="Genomic_DNA"/>
</dbReference>
<evidence type="ECO:0000256" key="1">
    <source>
        <dbReference type="ARBA" id="ARBA00004141"/>
    </source>
</evidence>
<evidence type="ECO:0000313" key="10">
    <source>
        <dbReference type="Proteomes" id="UP000800200"/>
    </source>
</evidence>
<dbReference type="InterPro" id="IPR049326">
    <property type="entry name" value="Rhodopsin_dom_fungi"/>
</dbReference>
<proteinExistence type="inferred from homology"/>
<evidence type="ECO:0000256" key="2">
    <source>
        <dbReference type="ARBA" id="ARBA00022692"/>
    </source>
</evidence>
<feature type="transmembrane region" description="Helical" evidence="6">
    <location>
        <begin position="25"/>
        <end position="44"/>
    </location>
</feature>
<keyword evidence="10" id="KW-1185">Reference proteome</keyword>
<feature type="non-terminal residue" evidence="8">
    <location>
        <position position="242"/>
    </location>
</feature>
<dbReference type="PANTHER" id="PTHR33048">
    <property type="entry name" value="PTH11-LIKE INTEGRAL MEMBRANE PROTEIN (AFU_ORTHOLOGUE AFUA_5G11245)"/>
    <property type="match status" value="1"/>
</dbReference>
<feature type="transmembrane region" description="Helical" evidence="6">
    <location>
        <begin position="221"/>
        <end position="241"/>
    </location>
</feature>
<dbReference type="PANTHER" id="PTHR33048:SF42">
    <property type="entry name" value="INTEGRAL MEMBRANE PROTEIN"/>
    <property type="match status" value="1"/>
</dbReference>
<evidence type="ECO:0000256" key="6">
    <source>
        <dbReference type="SAM" id="Phobius"/>
    </source>
</evidence>
<keyword evidence="3 6" id="KW-1133">Transmembrane helix</keyword>
<feature type="transmembrane region" description="Helical" evidence="6">
    <location>
        <begin position="183"/>
        <end position="201"/>
    </location>
</feature>
<keyword evidence="4 6" id="KW-0472">Membrane</keyword>
<dbReference type="EMBL" id="ML994868">
    <property type="protein sequence ID" value="KAF2174499.1"/>
    <property type="molecule type" value="Genomic_DNA"/>
</dbReference>
<comment type="similarity">
    <text evidence="5">Belongs to the SAT4 family.</text>
</comment>
<dbReference type="OrthoDB" id="5417844at2759"/>
<protein>
    <recommendedName>
        <fullName evidence="7">Rhodopsin domain-containing protein</fullName>
    </recommendedName>
</protein>
<evidence type="ECO:0000313" key="9">
    <source>
        <dbReference type="EMBL" id="KAF2188699.1"/>
    </source>
</evidence>
<gene>
    <name evidence="8" type="ORF">K469DRAFT_528259</name>
    <name evidence="9" type="ORF">K469DRAFT_541752</name>
</gene>
<evidence type="ECO:0000313" key="8">
    <source>
        <dbReference type="EMBL" id="KAF2174499.1"/>
    </source>
</evidence>
<reference evidence="8" key="1">
    <citation type="journal article" date="2020" name="Stud. Mycol.">
        <title>101 Dothideomycetes genomes: a test case for predicting lifestyles and emergence of pathogens.</title>
        <authorList>
            <person name="Haridas S."/>
            <person name="Albert R."/>
            <person name="Binder M."/>
            <person name="Bloem J."/>
            <person name="Labutti K."/>
            <person name="Salamov A."/>
            <person name="Andreopoulos B."/>
            <person name="Baker S."/>
            <person name="Barry K."/>
            <person name="Bills G."/>
            <person name="Bluhm B."/>
            <person name="Cannon C."/>
            <person name="Castanera R."/>
            <person name="Culley D."/>
            <person name="Daum C."/>
            <person name="Ezra D."/>
            <person name="Gonzalez J."/>
            <person name="Henrissat B."/>
            <person name="Kuo A."/>
            <person name="Liang C."/>
            <person name="Lipzen A."/>
            <person name="Lutzoni F."/>
            <person name="Magnuson J."/>
            <person name="Mondo S."/>
            <person name="Nolan M."/>
            <person name="Ohm R."/>
            <person name="Pangilinan J."/>
            <person name="Park H.-J."/>
            <person name="Ramirez L."/>
            <person name="Alfaro M."/>
            <person name="Sun H."/>
            <person name="Tritt A."/>
            <person name="Yoshinaga Y."/>
            <person name="Zwiers L.-H."/>
            <person name="Turgeon B."/>
            <person name="Goodwin S."/>
            <person name="Spatafora J."/>
            <person name="Crous P."/>
            <person name="Grigoriev I."/>
        </authorList>
    </citation>
    <scope>NUCLEOTIDE SEQUENCE</scope>
    <source>
        <strain evidence="8">CBS 207.26</strain>
    </source>
</reference>
<comment type="subcellular location">
    <subcellularLocation>
        <location evidence="1">Membrane</location>
        <topology evidence="1">Multi-pass membrane protein</topology>
    </subcellularLocation>
</comment>
<sequence>VALLFLFLRLYLKWQFGKRIGWDDFLLVFSWILLSVYAVCITTASKYGLGRHMVDIPKANLPSVLKYMTIGEFFAVIALSISKTSFAVTLLRLVGRTWQIYFIWFVIVSLNIAMWLDAIILFASCTPVERKWNKDVSGVCWNRFIVVGFGIFSGAYSGAMDILLAILPVTLMWNLQLERKKKIGVCVSMSLGVFAGIAAAIKTSNISIKPRKDITFDTAGLFIWAASEAAVTVVATSIPYLR</sequence>
<feature type="transmembrane region" description="Helical" evidence="6">
    <location>
        <begin position="144"/>
        <end position="171"/>
    </location>
</feature>
<feature type="transmembrane region" description="Helical" evidence="6">
    <location>
        <begin position="64"/>
        <end position="81"/>
    </location>
</feature>
<evidence type="ECO:0000256" key="3">
    <source>
        <dbReference type="ARBA" id="ARBA00022989"/>
    </source>
</evidence>
<name>A0A6A6D8G5_9PEZI</name>
<organism evidence="8 10">
    <name type="scientific">Zopfia rhizophila CBS 207.26</name>
    <dbReference type="NCBI Taxonomy" id="1314779"/>
    <lineage>
        <taxon>Eukaryota</taxon>
        <taxon>Fungi</taxon>
        <taxon>Dikarya</taxon>
        <taxon>Ascomycota</taxon>
        <taxon>Pezizomycotina</taxon>
        <taxon>Dothideomycetes</taxon>
        <taxon>Dothideomycetes incertae sedis</taxon>
        <taxon>Zopfiaceae</taxon>
        <taxon>Zopfia</taxon>
    </lineage>
</organism>
<feature type="domain" description="Rhodopsin" evidence="7">
    <location>
        <begin position="8"/>
        <end position="242"/>
    </location>
</feature>
<evidence type="ECO:0000259" key="7">
    <source>
        <dbReference type="Pfam" id="PF20684"/>
    </source>
</evidence>
<feature type="non-terminal residue" evidence="8">
    <location>
        <position position="1"/>
    </location>
</feature>
<dbReference type="Proteomes" id="UP000800200">
    <property type="component" value="Unassembled WGS sequence"/>
</dbReference>
<evidence type="ECO:0000256" key="4">
    <source>
        <dbReference type="ARBA" id="ARBA00023136"/>
    </source>
</evidence>
<dbReference type="Pfam" id="PF20684">
    <property type="entry name" value="Fung_rhodopsin"/>
    <property type="match status" value="1"/>
</dbReference>
<feature type="transmembrane region" description="Helical" evidence="6">
    <location>
        <begin position="101"/>
        <end position="124"/>
    </location>
</feature>
<dbReference type="AlphaFoldDB" id="A0A6A6D8G5"/>
<accession>A0A6A6D8G5</accession>
<evidence type="ECO:0000256" key="5">
    <source>
        <dbReference type="ARBA" id="ARBA00038359"/>
    </source>
</evidence>